<evidence type="ECO:0000256" key="8">
    <source>
        <dbReference type="ARBA" id="ARBA00022833"/>
    </source>
</evidence>
<dbReference type="GO" id="GO:0042802">
    <property type="term" value="F:identical protein binding"/>
    <property type="evidence" value="ECO:0007669"/>
    <property type="project" value="UniProtKB-ARBA"/>
</dbReference>
<dbReference type="GO" id="GO:0004126">
    <property type="term" value="F:cytidine deaminase activity"/>
    <property type="evidence" value="ECO:0007669"/>
    <property type="project" value="UniProtKB-UniRule"/>
</dbReference>
<dbReference type="NCBIfam" id="NF004064">
    <property type="entry name" value="PRK05578.1"/>
    <property type="match status" value="1"/>
</dbReference>
<dbReference type="CDD" id="cd01283">
    <property type="entry name" value="cytidine_deaminase"/>
    <property type="match status" value="1"/>
</dbReference>
<comment type="caution">
    <text evidence="17">The sequence shown here is derived from an EMBL/GenBank/DDBJ whole genome shotgun (WGS) entry which is preliminary data.</text>
</comment>
<dbReference type="PANTHER" id="PTHR11644:SF2">
    <property type="entry name" value="CYTIDINE DEAMINASE"/>
    <property type="match status" value="1"/>
</dbReference>
<evidence type="ECO:0000256" key="9">
    <source>
        <dbReference type="ARBA" id="ARBA00032005"/>
    </source>
</evidence>
<feature type="binding site" evidence="14">
    <location>
        <position position="115"/>
    </location>
    <ligand>
        <name>Zn(2+)</name>
        <dbReference type="ChEBI" id="CHEBI:29105"/>
        <note>catalytic</note>
    </ligand>
</feature>
<evidence type="ECO:0000256" key="12">
    <source>
        <dbReference type="PIRSR" id="PIRSR606262-1"/>
    </source>
</evidence>
<feature type="domain" description="CMP/dCMP-type deaminase" evidence="16">
    <location>
        <begin position="21"/>
        <end position="158"/>
    </location>
</feature>
<comment type="similarity">
    <text evidence="3 15">Belongs to the cytidine and deoxycytidylate deaminase family.</text>
</comment>
<feature type="binding site" evidence="14">
    <location>
        <position position="73"/>
    </location>
    <ligand>
        <name>Zn(2+)</name>
        <dbReference type="ChEBI" id="CHEBI:29105"/>
        <note>catalytic</note>
    </ligand>
</feature>
<evidence type="ECO:0000256" key="13">
    <source>
        <dbReference type="PIRSR" id="PIRSR606262-2"/>
    </source>
</evidence>
<dbReference type="InterPro" id="IPR002125">
    <property type="entry name" value="CMP_dCMP_dom"/>
</dbReference>
<dbReference type="EMBL" id="VFWZ01000011">
    <property type="protein sequence ID" value="TPN81396.1"/>
    <property type="molecule type" value="Genomic_DNA"/>
</dbReference>
<evidence type="ECO:0000256" key="10">
    <source>
        <dbReference type="ARBA" id="ARBA00049252"/>
    </source>
</evidence>
<keyword evidence="18" id="KW-1185">Reference proteome</keyword>
<dbReference type="EC" id="3.5.4.5" evidence="4 15"/>
<dbReference type="InterPro" id="IPR050202">
    <property type="entry name" value="Cyt/Deoxycyt_deaminase"/>
</dbReference>
<evidence type="ECO:0000313" key="17">
    <source>
        <dbReference type="EMBL" id="TPN81396.1"/>
    </source>
</evidence>
<dbReference type="Pfam" id="PF00383">
    <property type="entry name" value="dCMP_cyt_deam_1"/>
    <property type="match status" value="1"/>
</dbReference>
<evidence type="ECO:0000256" key="14">
    <source>
        <dbReference type="PIRSR" id="PIRSR606262-3"/>
    </source>
</evidence>
<dbReference type="InterPro" id="IPR016193">
    <property type="entry name" value="Cytidine_deaminase-like"/>
</dbReference>
<evidence type="ECO:0000256" key="7">
    <source>
        <dbReference type="ARBA" id="ARBA00022801"/>
    </source>
</evidence>
<evidence type="ECO:0000313" key="18">
    <source>
        <dbReference type="Proteomes" id="UP000315540"/>
    </source>
</evidence>
<evidence type="ECO:0000256" key="3">
    <source>
        <dbReference type="ARBA" id="ARBA00006576"/>
    </source>
</evidence>
<proteinExistence type="inferred from homology"/>
<evidence type="ECO:0000256" key="6">
    <source>
        <dbReference type="ARBA" id="ARBA00022723"/>
    </source>
</evidence>
<evidence type="ECO:0000256" key="5">
    <source>
        <dbReference type="ARBA" id="ARBA00018266"/>
    </source>
</evidence>
<evidence type="ECO:0000256" key="11">
    <source>
        <dbReference type="ARBA" id="ARBA00049558"/>
    </source>
</evidence>
<comment type="cofactor">
    <cofactor evidence="1 14 15">
        <name>Zn(2+)</name>
        <dbReference type="ChEBI" id="CHEBI:29105"/>
    </cofactor>
</comment>
<dbReference type="Proteomes" id="UP000315540">
    <property type="component" value="Unassembled WGS sequence"/>
</dbReference>
<accession>A0A504ISS0</accession>
<dbReference type="SUPFAM" id="SSF53927">
    <property type="entry name" value="Cytidine deaminase-like"/>
    <property type="match status" value="1"/>
</dbReference>
<comment type="catalytic activity">
    <reaction evidence="10 15">
        <text>2'-deoxycytidine + H2O + H(+) = 2'-deoxyuridine + NH4(+)</text>
        <dbReference type="Rhea" id="RHEA:13433"/>
        <dbReference type="ChEBI" id="CHEBI:15377"/>
        <dbReference type="ChEBI" id="CHEBI:15378"/>
        <dbReference type="ChEBI" id="CHEBI:15698"/>
        <dbReference type="ChEBI" id="CHEBI:16450"/>
        <dbReference type="ChEBI" id="CHEBI:28938"/>
        <dbReference type="EC" id="3.5.4.5"/>
    </reaction>
</comment>
<comment type="function">
    <text evidence="2 15">This enzyme scavenges exogenous and endogenous cytidine and 2'-deoxycytidine for UMP synthesis.</text>
</comment>
<dbReference type="GO" id="GO:0005829">
    <property type="term" value="C:cytosol"/>
    <property type="evidence" value="ECO:0007669"/>
    <property type="project" value="TreeGrafter"/>
</dbReference>
<evidence type="ECO:0000256" key="15">
    <source>
        <dbReference type="RuleBase" id="RU364006"/>
    </source>
</evidence>
<evidence type="ECO:0000256" key="1">
    <source>
        <dbReference type="ARBA" id="ARBA00001947"/>
    </source>
</evidence>
<dbReference type="GO" id="GO:0072527">
    <property type="term" value="P:pyrimidine-containing compound metabolic process"/>
    <property type="evidence" value="ECO:0007669"/>
    <property type="project" value="UniProtKB-ARBA"/>
</dbReference>
<feature type="binding site" evidence="13">
    <location>
        <begin position="62"/>
        <end position="68"/>
    </location>
    <ligand>
        <name>substrate</name>
    </ligand>
</feature>
<keyword evidence="8 14" id="KW-0862">Zinc</keyword>
<dbReference type="PROSITE" id="PS51747">
    <property type="entry name" value="CYT_DCMP_DEAMINASES_2"/>
    <property type="match status" value="1"/>
</dbReference>
<evidence type="ECO:0000256" key="2">
    <source>
        <dbReference type="ARBA" id="ARBA00003949"/>
    </source>
</evidence>
<dbReference type="Gene3D" id="3.40.140.10">
    <property type="entry name" value="Cytidine Deaminase, domain 2"/>
    <property type="match status" value="1"/>
</dbReference>
<feature type="active site" description="Proton donor" evidence="12">
    <location>
        <position position="75"/>
    </location>
</feature>
<dbReference type="OrthoDB" id="9795347at2"/>
<evidence type="ECO:0000259" key="16">
    <source>
        <dbReference type="PROSITE" id="PS51747"/>
    </source>
</evidence>
<sequence length="160" mass="17616">MKEIEIKSVLQVYDSFDDLSKDVQDLMKQSIMIRDKAYAPYSQFLVGAAILLENGEVVLGNNQENASYPSGLCAERTAIYHAGANYPGVSIKMMALTAKSLKHKLESPIPPCGACRQAIAEYEQKQDAPIEIYFMGETGKVAKSSSLSNLLPLIFDNSYL</sequence>
<keyword evidence="7 15" id="KW-0378">Hydrolase</keyword>
<organism evidence="17 18">
    <name type="scientific">Aquimarina algicola</name>
    <dbReference type="NCBI Taxonomy" id="2589995"/>
    <lineage>
        <taxon>Bacteria</taxon>
        <taxon>Pseudomonadati</taxon>
        <taxon>Bacteroidota</taxon>
        <taxon>Flavobacteriia</taxon>
        <taxon>Flavobacteriales</taxon>
        <taxon>Flavobacteriaceae</taxon>
        <taxon>Aquimarina</taxon>
    </lineage>
</organism>
<dbReference type="PANTHER" id="PTHR11644">
    <property type="entry name" value="CYTIDINE DEAMINASE"/>
    <property type="match status" value="1"/>
</dbReference>
<protein>
    <recommendedName>
        <fullName evidence="5 15">Cytidine deaminase</fullName>
        <ecNumber evidence="4 15">3.5.4.5</ecNumber>
    </recommendedName>
    <alternativeName>
        <fullName evidence="9 15">Cytidine aminohydrolase</fullName>
    </alternativeName>
</protein>
<comment type="catalytic activity">
    <reaction evidence="11 15">
        <text>cytidine + H2O + H(+) = uridine + NH4(+)</text>
        <dbReference type="Rhea" id="RHEA:16069"/>
        <dbReference type="ChEBI" id="CHEBI:15377"/>
        <dbReference type="ChEBI" id="CHEBI:15378"/>
        <dbReference type="ChEBI" id="CHEBI:16704"/>
        <dbReference type="ChEBI" id="CHEBI:17562"/>
        <dbReference type="ChEBI" id="CHEBI:28938"/>
        <dbReference type="EC" id="3.5.4.5"/>
    </reaction>
</comment>
<dbReference type="PROSITE" id="PS00903">
    <property type="entry name" value="CYT_DCMP_DEAMINASES_1"/>
    <property type="match status" value="1"/>
</dbReference>
<dbReference type="AlphaFoldDB" id="A0A504ISS0"/>
<dbReference type="InterPro" id="IPR016192">
    <property type="entry name" value="APOBEC/CMP_deaminase_Zn-bd"/>
</dbReference>
<dbReference type="RefSeq" id="WP_140597764.1">
    <property type="nucleotide sequence ID" value="NZ_VFWZ01000011.1"/>
</dbReference>
<dbReference type="InterPro" id="IPR006262">
    <property type="entry name" value="Cyt_deam_tetra"/>
</dbReference>
<gene>
    <name evidence="17" type="primary">cdd</name>
    <name evidence="17" type="ORF">FHK87_25765</name>
</gene>
<feature type="binding site" evidence="14">
    <location>
        <position position="112"/>
    </location>
    <ligand>
        <name>Zn(2+)</name>
        <dbReference type="ChEBI" id="CHEBI:29105"/>
        <note>catalytic</note>
    </ligand>
</feature>
<dbReference type="GO" id="GO:0008270">
    <property type="term" value="F:zinc ion binding"/>
    <property type="evidence" value="ECO:0007669"/>
    <property type="project" value="UniProtKB-UniRule"/>
</dbReference>
<name>A0A504ISS0_9FLAO</name>
<evidence type="ECO:0000256" key="4">
    <source>
        <dbReference type="ARBA" id="ARBA00012783"/>
    </source>
</evidence>
<dbReference type="NCBIfam" id="TIGR01354">
    <property type="entry name" value="cyt_deam_tetra"/>
    <property type="match status" value="1"/>
</dbReference>
<keyword evidence="6 14" id="KW-0479">Metal-binding</keyword>
<dbReference type="GO" id="GO:0055086">
    <property type="term" value="P:nucleobase-containing small molecule metabolic process"/>
    <property type="evidence" value="ECO:0007669"/>
    <property type="project" value="UniProtKB-ARBA"/>
</dbReference>
<reference evidence="17 18" key="1">
    <citation type="submission" date="2019-06" db="EMBL/GenBank/DDBJ databases">
        <authorList>
            <person name="Meng X."/>
        </authorList>
    </citation>
    <scope>NUCLEOTIDE SEQUENCE [LARGE SCALE GENOMIC DNA]</scope>
    <source>
        <strain evidence="17 18">M625</strain>
    </source>
</reference>